<dbReference type="PANTHER" id="PTHR12526:SF510">
    <property type="entry name" value="D-INOSITOL 3-PHOSPHATE GLYCOSYLTRANSFERASE"/>
    <property type="match status" value="1"/>
</dbReference>
<evidence type="ECO:0000259" key="4">
    <source>
        <dbReference type="Pfam" id="PF13439"/>
    </source>
</evidence>
<sequence>MTRRVLSIATLYPNAAAPRFGTFVARSLEALAGRDGWEVTVINPIALPPLALGRYAALKAAATSGLERGVEVHRQTFRTIPRWGARFNPQLIARKVLPLARQLHARSPFDLVDAQFFYPDGPAAARIAAELGLPLSIKARGADVHYWGARADARRQILAAGAQAAGLLAVCGALADDMAAIGLPRDKITLHYTGLDRDRFRPLQHAQLRRRLGRELAIDLPGGVPVLATVGALIERKGQALVIEALGDLPPDTVLLLVGRGEDEAGLRRLAETRGVAGRVHFLGSLDHDLLPLVLSAADAMVLPSASEGLANAWVESLACGTPLVITDAGGAREVVTAPEAGVIVARDPQAIAAGVRLILDEPPARADTAALAQRFSWQANGAALASYYAGLLA</sequence>
<evidence type="ECO:0000259" key="3">
    <source>
        <dbReference type="Pfam" id="PF00534"/>
    </source>
</evidence>
<dbReference type="Pfam" id="PF13439">
    <property type="entry name" value="Glyco_transf_4"/>
    <property type="match status" value="1"/>
</dbReference>
<dbReference type="InterPro" id="IPR028098">
    <property type="entry name" value="Glyco_trans_4-like_N"/>
</dbReference>
<feature type="domain" description="Glycosyl transferase family 1" evidence="3">
    <location>
        <begin position="221"/>
        <end position="370"/>
    </location>
</feature>
<dbReference type="GO" id="GO:0016757">
    <property type="term" value="F:glycosyltransferase activity"/>
    <property type="evidence" value="ECO:0007669"/>
    <property type="project" value="UniProtKB-KW"/>
</dbReference>
<proteinExistence type="predicted"/>
<accession>A0A9X2W377</accession>
<dbReference type="EC" id="2.4.-.-" evidence="5"/>
<dbReference type="InterPro" id="IPR001296">
    <property type="entry name" value="Glyco_trans_1"/>
</dbReference>
<feature type="domain" description="Glycosyltransferase subfamily 4-like N-terminal" evidence="4">
    <location>
        <begin position="23"/>
        <end position="199"/>
    </location>
</feature>
<dbReference type="Gene3D" id="3.40.50.2000">
    <property type="entry name" value="Glycogen Phosphorylase B"/>
    <property type="match status" value="2"/>
</dbReference>
<keyword evidence="1 5" id="KW-0328">Glycosyltransferase</keyword>
<dbReference type="AlphaFoldDB" id="A0A9X2W377"/>
<name>A0A9X2W377_9SPHN</name>
<keyword evidence="2 5" id="KW-0808">Transferase</keyword>
<dbReference type="PANTHER" id="PTHR12526">
    <property type="entry name" value="GLYCOSYLTRANSFERASE"/>
    <property type="match status" value="1"/>
</dbReference>
<evidence type="ECO:0000256" key="2">
    <source>
        <dbReference type="ARBA" id="ARBA00022679"/>
    </source>
</evidence>
<gene>
    <name evidence="5" type="ORF">N0B51_12420</name>
</gene>
<evidence type="ECO:0000313" key="5">
    <source>
        <dbReference type="EMBL" id="MCT2559783.1"/>
    </source>
</evidence>
<dbReference type="RefSeq" id="WP_259962732.1">
    <property type="nucleotide sequence ID" value="NZ_JAOAMV010000006.1"/>
</dbReference>
<dbReference type="EMBL" id="JAOAMV010000006">
    <property type="protein sequence ID" value="MCT2559783.1"/>
    <property type="molecule type" value="Genomic_DNA"/>
</dbReference>
<keyword evidence="6" id="KW-1185">Reference proteome</keyword>
<dbReference type="Proteomes" id="UP001142648">
    <property type="component" value="Unassembled WGS sequence"/>
</dbReference>
<evidence type="ECO:0000256" key="1">
    <source>
        <dbReference type="ARBA" id="ARBA00022676"/>
    </source>
</evidence>
<dbReference type="SUPFAM" id="SSF53756">
    <property type="entry name" value="UDP-Glycosyltransferase/glycogen phosphorylase"/>
    <property type="match status" value="1"/>
</dbReference>
<organism evidence="5 6">
    <name type="scientific">Tsuneonella litorea</name>
    <dbReference type="NCBI Taxonomy" id="2976475"/>
    <lineage>
        <taxon>Bacteria</taxon>
        <taxon>Pseudomonadati</taxon>
        <taxon>Pseudomonadota</taxon>
        <taxon>Alphaproteobacteria</taxon>
        <taxon>Sphingomonadales</taxon>
        <taxon>Erythrobacteraceae</taxon>
        <taxon>Tsuneonella</taxon>
    </lineage>
</organism>
<dbReference type="Pfam" id="PF00534">
    <property type="entry name" value="Glycos_transf_1"/>
    <property type="match status" value="1"/>
</dbReference>
<evidence type="ECO:0000313" key="6">
    <source>
        <dbReference type="Proteomes" id="UP001142648"/>
    </source>
</evidence>
<comment type="caution">
    <text evidence="5">The sequence shown here is derived from an EMBL/GenBank/DDBJ whole genome shotgun (WGS) entry which is preliminary data.</text>
</comment>
<protein>
    <submittedName>
        <fullName evidence="5">Glycosyltransferase</fullName>
        <ecNumber evidence="5">2.4.-.-</ecNumber>
    </submittedName>
</protein>
<reference evidence="5" key="1">
    <citation type="submission" date="2022-09" db="EMBL/GenBank/DDBJ databases">
        <title>The genome sequence of Tsuneonella sp. YG55.</title>
        <authorList>
            <person name="Liu Y."/>
        </authorList>
    </citation>
    <scope>NUCLEOTIDE SEQUENCE</scope>
    <source>
        <strain evidence="5">YG55</strain>
    </source>
</reference>